<proteinExistence type="predicted"/>
<keyword evidence="2" id="KW-1185">Reference proteome</keyword>
<evidence type="ECO:0000313" key="1">
    <source>
        <dbReference type="EMBL" id="CAC5370506.1"/>
    </source>
</evidence>
<protein>
    <submittedName>
        <fullName evidence="1">Uncharacterized protein</fullName>
    </submittedName>
</protein>
<organism evidence="1 2">
    <name type="scientific">Mytilus coruscus</name>
    <name type="common">Sea mussel</name>
    <dbReference type="NCBI Taxonomy" id="42192"/>
    <lineage>
        <taxon>Eukaryota</taxon>
        <taxon>Metazoa</taxon>
        <taxon>Spiralia</taxon>
        <taxon>Lophotrochozoa</taxon>
        <taxon>Mollusca</taxon>
        <taxon>Bivalvia</taxon>
        <taxon>Autobranchia</taxon>
        <taxon>Pteriomorphia</taxon>
        <taxon>Mytilida</taxon>
        <taxon>Mytiloidea</taxon>
        <taxon>Mytilidae</taxon>
        <taxon>Mytilinae</taxon>
        <taxon>Mytilus</taxon>
    </lineage>
</organism>
<dbReference type="Proteomes" id="UP000507470">
    <property type="component" value="Unassembled WGS sequence"/>
</dbReference>
<reference evidence="1 2" key="1">
    <citation type="submission" date="2020-06" db="EMBL/GenBank/DDBJ databases">
        <authorList>
            <person name="Li R."/>
            <person name="Bekaert M."/>
        </authorList>
    </citation>
    <scope>NUCLEOTIDE SEQUENCE [LARGE SCALE GENOMIC DNA]</scope>
    <source>
        <strain evidence="2">wild</strain>
    </source>
</reference>
<dbReference type="EMBL" id="CACVKT020001709">
    <property type="protein sequence ID" value="CAC5370506.1"/>
    <property type="molecule type" value="Genomic_DNA"/>
</dbReference>
<name>A0A6J8ANF7_MYTCO</name>
<dbReference type="AlphaFoldDB" id="A0A6J8ANF7"/>
<evidence type="ECO:0000313" key="2">
    <source>
        <dbReference type="Proteomes" id="UP000507470"/>
    </source>
</evidence>
<gene>
    <name evidence="1" type="ORF">MCOR_9320</name>
</gene>
<accession>A0A6J8ANF7</accession>
<sequence>MLSYMHTGKENNIADSHSRYRKGFNNGSRCFTDPMQLAILFRNSVDLNQAVDTLWNKGISSNTRNVYSTVYENLIFNQHISGYNSSDIMSSLGRFINLFCGSDHCKSVLELKYSTIKLYLAGVRFDEVNAYKKNPFCDKFGNSNQRLQMCVIELTD</sequence>